<feature type="region of interest" description="Disordered" evidence="1">
    <location>
        <begin position="135"/>
        <end position="173"/>
    </location>
</feature>
<dbReference type="STRING" id="37992.A0A4Z0ZB81"/>
<feature type="compositionally biased region" description="Polar residues" evidence="1">
    <location>
        <begin position="501"/>
        <end position="514"/>
    </location>
</feature>
<feature type="region of interest" description="Disordered" evidence="1">
    <location>
        <begin position="57"/>
        <end position="106"/>
    </location>
</feature>
<dbReference type="GO" id="GO:0042149">
    <property type="term" value="P:cellular response to glucose starvation"/>
    <property type="evidence" value="ECO:0007669"/>
    <property type="project" value="TreeGrafter"/>
</dbReference>
<feature type="region of interest" description="Disordered" evidence="1">
    <location>
        <begin position="338"/>
        <end position="362"/>
    </location>
</feature>
<evidence type="ECO:0000313" key="4">
    <source>
        <dbReference type="Proteomes" id="UP000297716"/>
    </source>
</evidence>
<keyword evidence="4" id="KW-1185">Reference proteome</keyword>
<dbReference type="Proteomes" id="UP000297716">
    <property type="component" value="Unassembled WGS sequence"/>
</dbReference>
<dbReference type="AlphaFoldDB" id="A0A4Z0ZB81"/>
<feature type="compositionally biased region" description="Polar residues" evidence="1">
    <location>
        <begin position="347"/>
        <end position="359"/>
    </location>
</feature>
<comment type="caution">
    <text evidence="3">The sequence shown here is derived from an EMBL/GenBank/DDBJ whole genome shotgun (WGS) entry which is preliminary data.</text>
</comment>
<feature type="compositionally biased region" description="Polar residues" evidence="1">
    <location>
        <begin position="478"/>
        <end position="493"/>
    </location>
</feature>
<evidence type="ECO:0000313" key="3">
    <source>
        <dbReference type="EMBL" id="TGJ85902.1"/>
    </source>
</evidence>
<feature type="compositionally biased region" description="Polar residues" evidence="1">
    <location>
        <begin position="26"/>
        <end position="44"/>
    </location>
</feature>
<feature type="compositionally biased region" description="Polar residues" evidence="1">
    <location>
        <begin position="430"/>
        <end position="447"/>
    </location>
</feature>
<reference evidence="3 4" key="1">
    <citation type="submission" date="2019-03" db="EMBL/GenBank/DDBJ databases">
        <title>Draft genome sequence of Xylaria hypoxylon DSM 108379, a ubiquitous saprotrophic-parasitic fungi on hardwood.</title>
        <authorList>
            <person name="Buettner E."/>
            <person name="Leonhardt S."/>
            <person name="Gebauer A.M."/>
            <person name="Liers C."/>
            <person name="Hofrichter M."/>
            <person name="Kellner H."/>
        </authorList>
    </citation>
    <scope>NUCLEOTIDE SEQUENCE [LARGE SCALE GENOMIC DNA]</scope>
    <source>
        <strain evidence="3 4">DSM 108379</strain>
    </source>
</reference>
<feature type="compositionally biased region" description="Basic residues" evidence="1">
    <location>
        <begin position="415"/>
        <end position="428"/>
    </location>
</feature>
<evidence type="ECO:0000259" key="2">
    <source>
        <dbReference type="Pfam" id="PF08550"/>
    </source>
</evidence>
<dbReference type="GO" id="GO:0007039">
    <property type="term" value="P:protein catabolic process in the vacuole"/>
    <property type="evidence" value="ECO:0007669"/>
    <property type="project" value="TreeGrafter"/>
</dbReference>
<dbReference type="Pfam" id="PF08550">
    <property type="entry name" value="GATA_AreA"/>
    <property type="match status" value="1"/>
</dbReference>
<sequence length="589" mass="65748">MAVVISSEESDLFSSSTLRRSHSQSKFVSSHRSQGFQTSASTSRIDQLFHDNYRHQPIHIVPDSSPSTGPPSPTTLHAESESNPSYTSTPATSVSFDGQSDDDMSAQPQDTLLLSEFGDNPYFMLDCLDDLEPSLDSQIGDSHMVSPEDDSSADTSRPESPVAPEHAEDDTAVKHHPTQHVDYLSHNWKEEDIWSSWRYIISKRTEFANAARLENASWRTWMKAKYRLKTVSPETLNWLKDCDVTWLYGPLQTGQCAMFPDGAERSSSILSRSDSFIHKKPILKKRSMSEVMLQQSLSTSSLLKQAAAAVRAQQKDGASRIGRPILRRAHTDLVTFPFSKRRRSRENTSLLPSTATSGLASPAAERKHIHFDEQVKQCIAVEVKGDDDDDDEPDSYRWRYDDSDSDDSAIMMKTTKTRKKPIYIRKKPAPSNTNESKTIAMLPSTTLKYREDSPAPDSAMKHSTGTVKSPSISPSSSQETLRPSKPSGSFSQQDSEEDINDSSQRNEPGTSFSPNDEPPRQSGLHRSTSIGNIKEEENPAGMRRTESGMFMPYEEGEAQPTDGIIGRVIDTVNTARDIAHVIWNVGWRR</sequence>
<dbReference type="PANTHER" id="PTHR28051">
    <property type="entry name" value="PROTEIN MTL1-RELATED"/>
    <property type="match status" value="1"/>
</dbReference>
<feature type="compositionally biased region" description="Polar residues" evidence="1">
    <location>
        <begin position="81"/>
        <end position="98"/>
    </location>
</feature>
<dbReference type="EMBL" id="SKBN01000037">
    <property type="protein sequence ID" value="TGJ85902.1"/>
    <property type="molecule type" value="Genomic_DNA"/>
</dbReference>
<feature type="region of interest" description="Disordered" evidence="1">
    <location>
        <begin position="1"/>
        <end position="44"/>
    </location>
</feature>
<name>A0A4Z0ZB81_9PEZI</name>
<gene>
    <name evidence="3" type="ORF">E0Z10_g2846</name>
</gene>
<dbReference type="PANTHER" id="PTHR28051:SF1">
    <property type="entry name" value="PROTEIN MTL1-RELATED"/>
    <property type="match status" value="1"/>
</dbReference>
<dbReference type="InterPro" id="IPR052292">
    <property type="entry name" value="Glucose_repression_reg"/>
</dbReference>
<protein>
    <recommendedName>
        <fullName evidence="2">Nitrogen regulatory protein areA GATA-like domain-containing protein</fullName>
    </recommendedName>
</protein>
<dbReference type="OrthoDB" id="5563539at2759"/>
<feature type="region of interest" description="Disordered" evidence="1">
    <location>
        <begin position="383"/>
        <end position="543"/>
    </location>
</feature>
<proteinExistence type="predicted"/>
<accession>A0A4Z0ZB81</accession>
<dbReference type="InterPro" id="IPR013860">
    <property type="entry name" value="AreA_GATA"/>
</dbReference>
<evidence type="ECO:0000256" key="1">
    <source>
        <dbReference type="SAM" id="MobiDB-lite"/>
    </source>
</evidence>
<organism evidence="3 4">
    <name type="scientific">Xylaria hypoxylon</name>
    <dbReference type="NCBI Taxonomy" id="37992"/>
    <lineage>
        <taxon>Eukaryota</taxon>
        <taxon>Fungi</taxon>
        <taxon>Dikarya</taxon>
        <taxon>Ascomycota</taxon>
        <taxon>Pezizomycotina</taxon>
        <taxon>Sordariomycetes</taxon>
        <taxon>Xylariomycetidae</taxon>
        <taxon>Xylariales</taxon>
        <taxon>Xylariaceae</taxon>
        <taxon>Xylaria</taxon>
    </lineage>
</organism>
<dbReference type="GO" id="GO:0005773">
    <property type="term" value="C:vacuole"/>
    <property type="evidence" value="ECO:0007669"/>
    <property type="project" value="GOC"/>
</dbReference>
<feature type="domain" description="Nitrogen regulatory protein areA GATA-like" evidence="2">
    <location>
        <begin position="196"/>
        <end position="223"/>
    </location>
</feature>